<evidence type="ECO:0000256" key="5">
    <source>
        <dbReference type="ARBA" id="ARBA00022691"/>
    </source>
</evidence>
<dbReference type="GO" id="GO:0003723">
    <property type="term" value="F:RNA binding"/>
    <property type="evidence" value="ECO:0007669"/>
    <property type="project" value="UniProtKB-UniRule"/>
</dbReference>
<evidence type="ECO:0000313" key="9">
    <source>
        <dbReference type="EMBL" id="MSU06381.1"/>
    </source>
</evidence>
<dbReference type="GO" id="GO:0070043">
    <property type="term" value="F:rRNA (guanine-N7-)-methyltransferase activity"/>
    <property type="evidence" value="ECO:0007669"/>
    <property type="project" value="UniProtKB-UniRule"/>
</dbReference>
<dbReference type="Pfam" id="PF01170">
    <property type="entry name" value="UPF0020"/>
    <property type="match status" value="1"/>
</dbReference>
<feature type="domain" description="THUMP" evidence="8">
    <location>
        <begin position="42"/>
        <end position="156"/>
    </location>
</feature>
<evidence type="ECO:0000256" key="2">
    <source>
        <dbReference type="ARBA" id="ARBA00022552"/>
    </source>
</evidence>
<dbReference type="InterPro" id="IPR019614">
    <property type="entry name" value="SAM-dep_methyl-trfase"/>
</dbReference>
<dbReference type="InterPro" id="IPR002052">
    <property type="entry name" value="DNA_methylase_N6_adenine_CS"/>
</dbReference>
<sequence>MIYFAQSSQNQTDLIVKEAERAGAERVKATASGVQFSGSLEVGYRFCLTTRIASRVLQALYFDEHISSPDELYEKCKLIPWEEYIDPSKTFQLTQTVQACNWIKNSHFASLRVKDAIVDRIREHFNEERPSVDTDNPDITFHLHIKSEKVIIYIDFSGEGLFKRGYRSDSTDAILKEHLAAAVLYRSDWYKTVLDSNPGVFLDPFCGSGTLVVEAALLARDIAPGLIRKQPYAFEKLSSFDAEIYEKVLSELSERAEEAKNREIKIYASDISRTAVEIAKAAALKAGVYDDITFSVKDFTLFTSEDVPSSKGYIVTDPPYGIRMKDFDESKLYSKLGAICQENFKGWKISILCGDSELLSLIDMKPERTNSLFNGGILCQLAHYSVFSDEEKQELIQRAIKRREERLAQPLSEGAQMAYNRLKKNLTELKPIMEKEGVTCYRIYDADMPEYSAAIDMYEGKWINLQEYAPPATIEKEAAERRLNELVLATERATGIDIENIYIKQRKEQKGKDQYKKLASKNKFYLAKENGVQFLVNFTDYLDTGIFLDHRPIRKFIQENSKDKRFLNLFCYTATATLDAVKGGALSTTSVDASSTYLDWAMENFKINGYSTDIGNFFYRSDALDYLWDTFDRFDLIFCDPPTFSNSKSRDTFDVQRDHSRLIDACMMHLEKNGMLIFSNNFRRFKMDDYILTKYSVEDITPATIGSDFERDPKIHKCFIIKHKVKVDLGTKRVIKVKM</sequence>
<dbReference type="SUPFAM" id="SSF143437">
    <property type="entry name" value="THUMP domain-like"/>
    <property type="match status" value="1"/>
</dbReference>
<dbReference type="SUPFAM" id="SSF53335">
    <property type="entry name" value="S-adenosyl-L-methionine-dependent methyltransferases"/>
    <property type="match status" value="2"/>
</dbReference>
<comment type="function">
    <text evidence="6">Specifically methylates the guanine in position 2445 (m2G2445) and the guanine in position 2069 (m7G2069) of 23S rRNA.</text>
</comment>
<protein>
    <recommendedName>
        <fullName evidence="6">Ribosomal RNA large subunit methyltransferase K/L</fullName>
    </recommendedName>
    <domain>
        <recommendedName>
            <fullName evidence="6">23S rRNA m2G2445 methyltransferase</fullName>
            <ecNumber evidence="6">2.1.1.173</ecNumber>
        </recommendedName>
        <alternativeName>
            <fullName evidence="6">rRNA (guanine-N(2)-)-methyltransferase RlmL</fullName>
        </alternativeName>
    </domain>
    <domain>
        <recommendedName>
            <fullName evidence="6">23S rRNA m7G2069 methyltransferase</fullName>
            <ecNumber evidence="6">2.1.1.264</ecNumber>
        </recommendedName>
        <alternativeName>
            <fullName evidence="6">rRNA (guanine-N(7)-)-methyltransferase RlmK</fullName>
        </alternativeName>
    </domain>
</protein>
<dbReference type="EC" id="2.1.1.264" evidence="6"/>
<evidence type="ECO:0000313" key="10">
    <source>
        <dbReference type="Proteomes" id="UP000460549"/>
    </source>
</evidence>
<evidence type="ECO:0000259" key="8">
    <source>
        <dbReference type="PROSITE" id="PS51165"/>
    </source>
</evidence>
<dbReference type="Pfam" id="PF22020">
    <property type="entry name" value="RlmL_1st"/>
    <property type="match status" value="1"/>
</dbReference>
<dbReference type="EMBL" id="VUNN01000010">
    <property type="protein sequence ID" value="MSU06381.1"/>
    <property type="molecule type" value="Genomic_DNA"/>
</dbReference>
<dbReference type="CDD" id="cd02440">
    <property type="entry name" value="AdoMet_MTases"/>
    <property type="match status" value="1"/>
</dbReference>
<organism evidence="9 10">
    <name type="scientific">Bullifex porci</name>
    <dbReference type="NCBI Taxonomy" id="2606638"/>
    <lineage>
        <taxon>Bacteria</taxon>
        <taxon>Pseudomonadati</taxon>
        <taxon>Spirochaetota</taxon>
        <taxon>Spirochaetia</taxon>
        <taxon>Spirochaetales</taxon>
        <taxon>Spirochaetaceae</taxon>
        <taxon>Bullifex</taxon>
    </lineage>
</organism>
<dbReference type="SMART" id="SM00981">
    <property type="entry name" value="THUMP"/>
    <property type="match status" value="1"/>
</dbReference>
<evidence type="ECO:0000256" key="1">
    <source>
        <dbReference type="ARBA" id="ARBA00022490"/>
    </source>
</evidence>
<gene>
    <name evidence="9" type="primary">rlmKL</name>
    <name evidence="6" type="synonym">rlmL</name>
    <name evidence="9" type="ORF">FYJ80_06250</name>
</gene>
<dbReference type="Pfam" id="PF10672">
    <property type="entry name" value="Methyltrans_SAM"/>
    <property type="match status" value="1"/>
</dbReference>
<dbReference type="PROSITE" id="PS51165">
    <property type="entry name" value="THUMP"/>
    <property type="match status" value="1"/>
</dbReference>
<dbReference type="InterPro" id="IPR017244">
    <property type="entry name" value="23SrRNA_methyltr_KL"/>
</dbReference>
<dbReference type="PANTHER" id="PTHR47313:SF1">
    <property type="entry name" value="RIBOSOMAL RNA LARGE SUBUNIT METHYLTRANSFERASE K_L"/>
    <property type="match status" value="1"/>
</dbReference>
<proteinExistence type="inferred from homology"/>
<name>A0A7X2TQD6_9SPIO</name>
<dbReference type="InterPro" id="IPR029063">
    <property type="entry name" value="SAM-dependent_MTases_sf"/>
</dbReference>
<dbReference type="Pfam" id="PF02926">
    <property type="entry name" value="THUMP"/>
    <property type="match status" value="1"/>
</dbReference>
<reference evidence="9 10" key="1">
    <citation type="submission" date="2019-08" db="EMBL/GenBank/DDBJ databases">
        <title>In-depth cultivation of the pig gut microbiome towards novel bacterial diversity and tailored functional studies.</title>
        <authorList>
            <person name="Wylensek D."/>
            <person name="Hitch T.C.A."/>
            <person name="Clavel T."/>
        </authorList>
    </citation>
    <scope>NUCLEOTIDE SEQUENCE [LARGE SCALE GENOMIC DNA]</scope>
    <source>
        <strain evidence="9 10">NM-380-WT-3C1</strain>
    </source>
</reference>
<keyword evidence="5 6" id="KW-0949">S-adenosyl-L-methionine</keyword>
<comment type="similarity">
    <text evidence="6">Belongs to the methyltransferase superfamily. RlmKL family.</text>
</comment>
<evidence type="ECO:0000256" key="6">
    <source>
        <dbReference type="HAMAP-Rule" id="MF_01858"/>
    </source>
</evidence>
<dbReference type="CDD" id="cd11715">
    <property type="entry name" value="THUMP_AdoMetMT"/>
    <property type="match status" value="1"/>
</dbReference>
<dbReference type="GO" id="GO:0005737">
    <property type="term" value="C:cytoplasm"/>
    <property type="evidence" value="ECO:0007669"/>
    <property type="project" value="UniProtKB-SubCell"/>
</dbReference>
<dbReference type="InterPro" id="IPR000241">
    <property type="entry name" value="RlmKL-like_Mtase"/>
</dbReference>
<dbReference type="InterPro" id="IPR004114">
    <property type="entry name" value="THUMP_dom"/>
</dbReference>
<comment type="catalytic activity">
    <reaction evidence="6">
        <text>guanosine(2069) in 23S rRNA + S-adenosyl-L-methionine = N(2)-methylguanosine(2069) in 23S rRNA + S-adenosyl-L-homocysteine + H(+)</text>
        <dbReference type="Rhea" id="RHEA:43772"/>
        <dbReference type="Rhea" id="RHEA-COMP:10688"/>
        <dbReference type="Rhea" id="RHEA-COMP:10689"/>
        <dbReference type="ChEBI" id="CHEBI:15378"/>
        <dbReference type="ChEBI" id="CHEBI:57856"/>
        <dbReference type="ChEBI" id="CHEBI:59789"/>
        <dbReference type="ChEBI" id="CHEBI:74269"/>
        <dbReference type="ChEBI" id="CHEBI:74481"/>
        <dbReference type="EC" id="2.1.1.264"/>
    </reaction>
</comment>
<keyword evidence="4 6" id="KW-0808">Transferase</keyword>
<dbReference type="HAMAP" id="MF_01858">
    <property type="entry name" value="23SrRNA_methyltr_KL"/>
    <property type="match status" value="1"/>
</dbReference>
<dbReference type="Gene3D" id="3.30.2130.30">
    <property type="match status" value="1"/>
</dbReference>
<dbReference type="PANTHER" id="PTHR47313">
    <property type="entry name" value="RIBOSOMAL RNA LARGE SUBUNIT METHYLTRANSFERASE K/L"/>
    <property type="match status" value="1"/>
</dbReference>
<dbReference type="Gene3D" id="3.40.50.150">
    <property type="entry name" value="Vaccinia Virus protein VP39"/>
    <property type="match status" value="2"/>
</dbReference>
<evidence type="ECO:0000256" key="7">
    <source>
        <dbReference type="PROSITE-ProRule" id="PRU00529"/>
    </source>
</evidence>
<keyword evidence="7" id="KW-0694">RNA-binding</keyword>
<dbReference type="PROSITE" id="PS00092">
    <property type="entry name" value="N6_MTASE"/>
    <property type="match status" value="1"/>
</dbReference>
<dbReference type="Gene3D" id="3.30.750.80">
    <property type="entry name" value="RNA methyltransferase domain (HRMD) like"/>
    <property type="match status" value="1"/>
</dbReference>
<dbReference type="InterPro" id="IPR054170">
    <property type="entry name" value="RlmL_1st"/>
</dbReference>
<dbReference type="NCBIfam" id="NF008748">
    <property type="entry name" value="PRK11783.1"/>
    <property type="match status" value="1"/>
</dbReference>
<keyword evidence="1 6" id="KW-0963">Cytoplasm</keyword>
<keyword evidence="2 6" id="KW-0698">rRNA processing</keyword>
<comment type="caution">
    <text evidence="9">The sequence shown here is derived from an EMBL/GenBank/DDBJ whole genome shotgun (WGS) entry which is preliminary data.</text>
</comment>
<comment type="catalytic activity">
    <reaction evidence="6">
        <text>guanosine(2445) in 23S rRNA + S-adenosyl-L-methionine = N(2)-methylguanosine(2445) in 23S rRNA + S-adenosyl-L-homocysteine + H(+)</text>
        <dbReference type="Rhea" id="RHEA:42740"/>
        <dbReference type="Rhea" id="RHEA-COMP:10215"/>
        <dbReference type="Rhea" id="RHEA-COMP:10216"/>
        <dbReference type="ChEBI" id="CHEBI:15378"/>
        <dbReference type="ChEBI" id="CHEBI:57856"/>
        <dbReference type="ChEBI" id="CHEBI:59789"/>
        <dbReference type="ChEBI" id="CHEBI:74269"/>
        <dbReference type="ChEBI" id="CHEBI:74481"/>
        <dbReference type="EC" id="2.1.1.173"/>
    </reaction>
</comment>
<dbReference type="RefSeq" id="WP_154425354.1">
    <property type="nucleotide sequence ID" value="NZ_VUNN01000010.1"/>
</dbReference>
<evidence type="ECO:0000256" key="3">
    <source>
        <dbReference type="ARBA" id="ARBA00022603"/>
    </source>
</evidence>
<accession>A0A7X2TQD6</accession>
<keyword evidence="10" id="KW-1185">Reference proteome</keyword>
<dbReference type="AlphaFoldDB" id="A0A7X2TQD6"/>
<comment type="subcellular location">
    <subcellularLocation>
        <location evidence="6">Cytoplasm</location>
    </subcellularLocation>
</comment>
<evidence type="ECO:0000256" key="4">
    <source>
        <dbReference type="ARBA" id="ARBA00022679"/>
    </source>
</evidence>
<dbReference type="Proteomes" id="UP000460549">
    <property type="component" value="Unassembled WGS sequence"/>
</dbReference>
<dbReference type="PIRSF" id="PIRSF037618">
    <property type="entry name" value="RNA_Mtase_bacteria_prd"/>
    <property type="match status" value="1"/>
</dbReference>
<keyword evidence="3 6" id="KW-0489">Methyltransferase</keyword>
<dbReference type="GO" id="GO:0052915">
    <property type="term" value="F:23S rRNA (guanine(2445)-N(2))-methyltransferase activity"/>
    <property type="evidence" value="ECO:0007669"/>
    <property type="project" value="UniProtKB-UniRule"/>
</dbReference>
<dbReference type="EC" id="2.1.1.173" evidence="6"/>